<dbReference type="AlphaFoldDB" id="A0A0F9FZA4"/>
<organism evidence="2">
    <name type="scientific">marine sediment metagenome</name>
    <dbReference type="NCBI Taxonomy" id="412755"/>
    <lineage>
        <taxon>unclassified sequences</taxon>
        <taxon>metagenomes</taxon>
        <taxon>ecological metagenomes</taxon>
    </lineage>
</organism>
<dbReference type="EMBL" id="LAZR01021942">
    <property type="protein sequence ID" value="KKL83586.1"/>
    <property type="molecule type" value="Genomic_DNA"/>
</dbReference>
<comment type="caution">
    <text evidence="2">The sequence shown here is derived from an EMBL/GenBank/DDBJ whole genome shotgun (WGS) entry which is preliminary data.</text>
</comment>
<proteinExistence type="predicted"/>
<feature type="compositionally biased region" description="Low complexity" evidence="1">
    <location>
        <begin position="87"/>
        <end position="101"/>
    </location>
</feature>
<sequence>MAVQYWTDNLGSKMWIFDTGSLPPWRNLQTGEYSNTKPSGVTRQFTPSGPYSSDDAQLFPYASQYISGFPEATGQRAVSAPPTGEVLGPSASLAAAPPSAGDGVGEVPALDPNDFWEKMNEFGQVVPARPNEPGAVFNYSAWDDANKSVASVAAGYGPSGGQTGPTAAELAIERSKVQAQNLATFVQGTAAELQAEIDAGRLKMDQGIAEFERRLDAFSEAGAQFQGIQPYTIPIGAEYAPGFQPGGVAEQLGIAPRKAEVIQYDPFGMAADIVSQTPDLTEAGVPSGDALSEAVALAESFLGG</sequence>
<feature type="region of interest" description="Disordered" evidence="1">
    <location>
        <begin position="73"/>
        <end position="103"/>
    </location>
</feature>
<evidence type="ECO:0000313" key="2">
    <source>
        <dbReference type="EMBL" id="KKL83586.1"/>
    </source>
</evidence>
<reference evidence="2" key="1">
    <citation type="journal article" date="2015" name="Nature">
        <title>Complex archaea that bridge the gap between prokaryotes and eukaryotes.</title>
        <authorList>
            <person name="Spang A."/>
            <person name="Saw J.H."/>
            <person name="Jorgensen S.L."/>
            <person name="Zaremba-Niedzwiedzka K."/>
            <person name="Martijn J."/>
            <person name="Lind A.E."/>
            <person name="van Eijk R."/>
            <person name="Schleper C."/>
            <person name="Guy L."/>
            <person name="Ettema T.J."/>
        </authorList>
    </citation>
    <scope>NUCLEOTIDE SEQUENCE</scope>
</reference>
<accession>A0A0F9FZA4</accession>
<evidence type="ECO:0000256" key="1">
    <source>
        <dbReference type="SAM" id="MobiDB-lite"/>
    </source>
</evidence>
<protein>
    <submittedName>
        <fullName evidence="2">Uncharacterized protein</fullName>
    </submittedName>
</protein>
<gene>
    <name evidence="2" type="ORF">LCGC14_1973270</name>
</gene>
<name>A0A0F9FZA4_9ZZZZ</name>